<feature type="transmembrane region" description="Helical" evidence="8">
    <location>
        <begin position="375"/>
        <end position="393"/>
    </location>
</feature>
<feature type="domain" description="NADH:quinone oxidoreductase/Mrp antiporter transmembrane" evidence="9">
    <location>
        <begin position="133"/>
        <end position="407"/>
    </location>
</feature>
<dbReference type="Proteomes" id="UP000237350">
    <property type="component" value="Unassembled WGS sequence"/>
</dbReference>
<dbReference type="InterPro" id="IPR001750">
    <property type="entry name" value="ND/Mrp_TM"/>
</dbReference>
<feature type="transmembrane region" description="Helical" evidence="8">
    <location>
        <begin position="87"/>
        <end position="104"/>
    </location>
</feature>
<name>A0A2S4JG11_9SPIO</name>
<dbReference type="PANTHER" id="PTHR42703">
    <property type="entry name" value="NADH DEHYDROGENASE"/>
    <property type="match status" value="1"/>
</dbReference>
<reference evidence="11" key="1">
    <citation type="submission" date="2015-12" db="EMBL/GenBank/DDBJ databases">
        <authorList>
            <person name="Lodha T.D."/>
            <person name="Chintalapati S."/>
            <person name="Chintalapati V.R."/>
            <person name="Sravanthi T."/>
        </authorList>
    </citation>
    <scope>NUCLEOTIDE SEQUENCE [LARGE SCALE GENOMIC DNA]</scope>
    <source>
        <strain evidence="11">JC133</strain>
    </source>
</reference>
<dbReference type="PRINTS" id="PR01437">
    <property type="entry name" value="NUOXDRDTASE4"/>
</dbReference>
<feature type="transmembrane region" description="Helical" evidence="8">
    <location>
        <begin position="139"/>
        <end position="156"/>
    </location>
</feature>
<dbReference type="EMBL" id="LPWH01000122">
    <property type="protein sequence ID" value="POQ98497.1"/>
    <property type="molecule type" value="Genomic_DNA"/>
</dbReference>
<feature type="transmembrane region" description="Helical" evidence="8">
    <location>
        <begin position="116"/>
        <end position="133"/>
    </location>
</feature>
<feature type="transmembrane region" description="Helical" evidence="8">
    <location>
        <begin position="528"/>
        <end position="545"/>
    </location>
</feature>
<dbReference type="InterPro" id="IPR003918">
    <property type="entry name" value="NADH_UbQ_OxRdtase"/>
</dbReference>
<dbReference type="AlphaFoldDB" id="A0A2S4JG11"/>
<dbReference type="GO" id="GO:0042773">
    <property type="term" value="P:ATP synthesis coupled electron transport"/>
    <property type="evidence" value="ECO:0007669"/>
    <property type="project" value="InterPro"/>
</dbReference>
<evidence type="ECO:0000256" key="4">
    <source>
        <dbReference type="ARBA" id="ARBA00022692"/>
    </source>
</evidence>
<feature type="transmembrane region" description="Helical" evidence="8">
    <location>
        <begin position="337"/>
        <end position="355"/>
    </location>
</feature>
<evidence type="ECO:0000313" key="11">
    <source>
        <dbReference type="Proteomes" id="UP000237350"/>
    </source>
</evidence>
<proteinExistence type="inferred from homology"/>
<keyword evidence="5 8" id="KW-1133">Transmembrane helix</keyword>
<feature type="transmembrane region" description="Helical" evidence="8">
    <location>
        <begin position="280"/>
        <end position="299"/>
    </location>
</feature>
<feature type="transmembrane region" description="Helical" evidence="8">
    <location>
        <begin position="413"/>
        <end position="435"/>
    </location>
</feature>
<keyword evidence="4 7" id="KW-0812">Transmembrane</keyword>
<accession>A0A2S4JG11</accession>
<protein>
    <recommendedName>
        <fullName evidence="9">NADH:quinone oxidoreductase/Mrp antiporter transmembrane domain-containing protein</fullName>
    </recommendedName>
</protein>
<dbReference type="InterPro" id="IPR050586">
    <property type="entry name" value="CPA3_Na-H_Antiporter_D"/>
</dbReference>
<keyword evidence="3" id="KW-1003">Cell membrane</keyword>
<dbReference type="PANTHER" id="PTHR42703:SF1">
    <property type="entry name" value="NA(+)_H(+) ANTIPORTER SUBUNIT D1"/>
    <property type="match status" value="1"/>
</dbReference>
<evidence type="ECO:0000313" key="10">
    <source>
        <dbReference type="EMBL" id="POQ98497.1"/>
    </source>
</evidence>
<keyword evidence="6 8" id="KW-0472">Membrane</keyword>
<evidence type="ECO:0000256" key="3">
    <source>
        <dbReference type="ARBA" id="ARBA00022475"/>
    </source>
</evidence>
<dbReference type="GO" id="GO:0008137">
    <property type="term" value="F:NADH dehydrogenase (ubiquinone) activity"/>
    <property type="evidence" value="ECO:0007669"/>
    <property type="project" value="InterPro"/>
</dbReference>
<comment type="similarity">
    <text evidence="2">Belongs to the CPA3 antiporters (TC 2.A.63) subunit D family.</text>
</comment>
<evidence type="ECO:0000256" key="8">
    <source>
        <dbReference type="SAM" id="Phobius"/>
    </source>
</evidence>
<evidence type="ECO:0000256" key="2">
    <source>
        <dbReference type="ARBA" id="ARBA00005346"/>
    </source>
</evidence>
<feature type="transmembrane region" description="Helical" evidence="8">
    <location>
        <begin position="490"/>
        <end position="507"/>
    </location>
</feature>
<keyword evidence="11" id="KW-1185">Reference proteome</keyword>
<dbReference type="RefSeq" id="WP_103681096.1">
    <property type="nucleotide sequence ID" value="NZ_LPWH01000122.1"/>
</dbReference>
<feature type="transmembrane region" description="Helical" evidence="8">
    <location>
        <begin position="41"/>
        <end position="58"/>
    </location>
</feature>
<feature type="transmembrane region" description="Helical" evidence="8">
    <location>
        <begin position="447"/>
        <end position="470"/>
    </location>
</feature>
<evidence type="ECO:0000256" key="6">
    <source>
        <dbReference type="ARBA" id="ARBA00023136"/>
    </source>
</evidence>
<comment type="subcellular location">
    <subcellularLocation>
        <location evidence="1">Cell membrane</location>
        <topology evidence="1">Multi-pass membrane protein</topology>
    </subcellularLocation>
    <subcellularLocation>
        <location evidence="7">Membrane</location>
        <topology evidence="7">Multi-pass membrane protein</topology>
    </subcellularLocation>
</comment>
<feature type="transmembrane region" description="Helical" evidence="8">
    <location>
        <begin position="13"/>
        <end position="34"/>
    </location>
</feature>
<comment type="caution">
    <text evidence="10">The sequence shown here is derived from an EMBL/GenBank/DDBJ whole genome shotgun (WGS) entry which is preliminary data.</text>
</comment>
<feature type="transmembrane region" description="Helical" evidence="8">
    <location>
        <begin position="168"/>
        <end position="188"/>
    </location>
</feature>
<organism evidence="10 11">
    <name type="scientific">Alkalispirochaeta sphaeroplastigenens</name>
    <dbReference type="NCBI Taxonomy" id="1187066"/>
    <lineage>
        <taxon>Bacteria</taxon>
        <taxon>Pseudomonadati</taxon>
        <taxon>Spirochaetota</taxon>
        <taxon>Spirochaetia</taxon>
        <taxon>Spirochaetales</taxon>
        <taxon>Spirochaetaceae</taxon>
        <taxon>Alkalispirochaeta</taxon>
    </lineage>
</organism>
<dbReference type="Pfam" id="PF00361">
    <property type="entry name" value="Proton_antipo_M"/>
    <property type="match status" value="1"/>
</dbReference>
<feature type="transmembrane region" description="Helical" evidence="8">
    <location>
        <begin position="248"/>
        <end position="268"/>
    </location>
</feature>
<evidence type="ECO:0000256" key="7">
    <source>
        <dbReference type="RuleBase" id="RU000320"/>
    </source>
</evidence>
<sequence length="547" mass="59222">MEVVGSLAPGGPFWIPLHGIVLLPVIAAALAFAFPRAWYQNILLGANGLLTLVALLLFRQVRWGGSVVQSLAGWHIPVAITLRADQLSTPWVLLTAVFFTGAFLFSTRGTYRDKTFLFLFMVLEAAILGIFLSGDIFNIYVLMELGMLSIAILIMYKQEKQAVYDAMLYLMMNFIAMAFMLLGIGYLYRLTGVLDLQEIHLRLMDLDDPRAGLVPYALIMTAVALKSALLPLFGWLPRAHGAASAPAIVSAVLSGVQVKAGVYLLVRLGQVFQPLVEAELFFMVLGFLTSTAGFLLAIAQKDIKLILAYHTVSQVGLIVMGLNMGSQTAFWGGMYHMINHALFKGVLFLTAGIIIEEYGTRSYAEIRGVLRRMPALGIATIAGVLGITGAPFFNGSISKYFIHQGLQGSPAELGLYLINFGTILSFVKYSTILFGPPPATTPSPRDPYVATVSLLFGGACLAGGLFGSAAVELFFGPLIPAGGALAPEKIALFAATLVLALLTYRFLVCRMGEVLQAVRIFKFSFNQVTVFMTLFFAALLGYAYLVA</sequence>
<dbReference type="OrthoDB" id="9807568at2"/>
<evidence type="ECO:0000256" key="1">
    <source>
        <dbReference type="ARBA" id="ARBA00004651"/>
    </source>
</evidence>
<gene>
    <name evidence="10" type="ORF">AU468_12965</name>
</gene>
<dbReference type="GO" id="GO:0005886">
    <property type="term" value="C:plasma membrane"/>
    <property type="evidence" value="ECO:0007669"/>
    <property type="project" value="UniProtKB-SubCell"/>
</dbReference>
<evidence type="ECO:0000256" key="5">
    <source>
        <dbReference type="ARBA" id="ARBA00022989"/>
    </source>
</evidence>
<evidence type="ECO:0000259" key="9">
    <source>
        <dbReference type="Pfam" id="PF00361"/>
    </source>
</evidence>
<feature type="transmembrane region" description="Helical" evidence="8">
    <location>
        <begin position="306"/>
        <end position="325"/>
    </location>
</feature>
<feature type="transmembrane region" description="Helical" evidence="8">
    <location>
        <begin position="213"/>
        <end position="236"/>
    </location>
</feature>